<accession>A0ACC1AGN6</accession>
<evidence type="ECO:0000313" key="1">
    <source>
        <dbReference type="EMBL" id="KAJ0086252.1"/>
    </source>
</evidence>
<name>A0ACC1AGN6_9ROSI</name>
<dbReference type="EMBL" id="CM047906">
    <property type="protein sequence ID" value="KAJ0086252.1"/>
    <property type="molecule type" value="Genomic_DNA"/>
</dbReference>
<gene>
    <name evidence="1" type="ORF">Patl1_06940</name>
</gene>
<proteinExistence type="predicted"/>
<reference evidence="2" key="1">
    <citation type="journal article" date="2023" name="G3 (Bethesda)">
        <title>Genome assembly and association tests identify interacting loci associated with vigor, precocity, and sex in interspecific pistachio rootstocks.</title>
        <authorList>
            <person name="Palmer W."/>
            <person name="Jacygrad E."/>
            <person name="Sagayaradj S."/>
            <person name="Cavanaugh K."/>
            <person name="Han R."/>
            <person name="Bertier L."/>
            <person name="Beede B."/>
            <person name="Kafkas S."/>
            <person name="Golino D."/>
            <person name="Preece J."/>
            <person name="Michelmore R."/>
        </authorList>
    </citation>
    <scope>NUCLEOTIDE SEQUENCE [LARGE SCALE GENOMIC DNA]</scope>
</reference>
<sequence>MEARVMRNEVNVAEVKEHLDVLDQKMDDVEGMVETMGEFRQHVADKHQAFEEFQAEVLDSLRTLQAQVEELRRVPEESKGDWAFCKRAVTNGVVTNAAPPAKVEVPRPRKYGGKRDAQELENFLWSMERYFEATNVQSEQERVNIATGYLEDHAIAWWQRKHAEIMQGTCIINTWELLKCEIKKQFYSGNVAYEARKKMRELKHMGPISRYVDELSKLMLQVDNMNSEDLLFNFREGLQPWAQRELQRHQVAKLIMDKAKVKAIAKWEAPTKVTELRSFLGLVNYYRRFIKGYSTIATPLTDLLKKAIKWEWTVDRQHAFDTLKRAIMEEPVLALPNHARPFEFEPVVIPYAVVTFSGDKSGKKRNKRARRNGSKMASDFAIALRYLTIYLCMVIGHILEYASQRVFTSMPVIAMGLLEKKSVATLSKKYPELYQKE</sequence>
<organism evidence="1 2">
    <name type="scientific">Pistacia atlantica</name>
    <dbReference type="NCBI Taxonomy" id="434234"/>
    <lineage>
        <taxon>Eukaryota</taxon>
        <taxon>Viridiplantae</taxon>
        <taxon>Streptophyta</taxon>
        <taxon>Embryophyta</taxon>
        <taxon>Tracheophyta</taxon>
        <taxon>Spermatophyta</taxon>
        <taxon>Magnoliopsida</taxon>
        <taxon>eudicotyledons</taxon>
        <taxon>Gunneridae</taxon>
        <taxon>Pentapetalae</taxon>
        <taxon>rosids</taxon>
        <taxon>malvids</taxon>
        <taxon>Sapindales</taxon>
        <taxon>Anacardiaceae</taxon>
        <taxon>Pistacia</taxon>
    </lineage>
</organism>
<keyword evidence="2" id="KW-1185">Reference proteome</keyword>
<comment type="caution">
    <text evidence="1">The sequence shown here is derived from an EMBL/GenBank/DDBJ whole genome shotgun (WGS) entry which is preliminary data.</text>
</comment>
<protein>
    <submittedName>
        <fullName evidence="1">Uncharacterized protein</fullName>
    </submittedName>
</protein>
<evidence type="ECO:0000313" key="2">
    <source>
        <dbReference type="Proteomes" id="UP001164250"/>
    </source>
</evidence>
<dbReference type="Proteomes" id="UP001164250">
    <property type="component" value="Chromosome 10"/>
</dbReference>